<dbReference type="GO" id="GO:0046872">
    <property type="term" value="F:metal ion binding"/>
    <property type="evidence" value="ECO:0007669"/>
    <property type="project" value="InterPro"/>
</dbReference>
<keyword evidence="11" id="KW-1185">Reference proteome</keyword>
<dbReference type="NCBIfam" id="TIGR00514">
    <property type="entry name" value="accC"/>
    <property type="match status" value="1"/>
</dbReference>
<reference evidence="11" key="2">
    <citation type="submission" date="2015-08" db="EMBL/GenBank/DDBJ databases">
        <title>Draft Genome Sequence of a Heterotrophic Facultative Anaerobic Bacterium Ardenticatena maritima Strain 110S.</title>
        <authorList>
            <person name="Kawaichi S."/>
            <person name="Yoshida T."/>
            <person name="Sako Y."/>
            <person name="Nakamura R."/>
        </authorList>
    </citation>
    <scope>NUCLEOTIDE SEQUENCE [LARGE SCALE GENOMIC DNA]</scope>
    <source>
        <strain evidence="11">110S</strain>
    </source>
</reference>
<protein>
    <recommendedName>
        <fullName evidence="1">biotin carboxylase</fullName>
        <ecNumber evidence="1">6.3.4.14</ecNumber>
    </recommendedName>
</protein>
<dbReference type="InParanoid" id="A0A0N0RFD7"/>
<dbReference type="OrthoDB" id="9807469at2"/>
<dbReference type="SMART" id="SM00878">
    <property type="entry name" value="Biotin_carb_C"/>
    <property type="match status" value="1"/>
</dbReference>
<dbReference type="InterPro" id="IPR011764">
    <property type="entry name" value="Biotin_carboxylation_dom"/>
</dbReference>
<dbReference type="Proteomes" id="UP000037784">
    <property type="component" value="Unassembled WGS sequence"/>
</dbReference>
<dbReference type="FunFam" id="3.40.50.20:FF:000010">
    <property type="entry name" value="Propionyl-CoA carboxylase subunit alpha"/>
    <property type="match status" value="1"/>
</dbReference>
<dbReference type="NCBIfam" id="NF006367">
    <property type="entry name" value="PRK08591.1"/>
    <property type="match status" value="1"/>
</dbReference>
<dbReference type="InterPro" id="IPR011054">
    <property type="entry name" value="Rudment_hybrid_motif"/>
</dbReference>
<dbReference type="PROSITE" id="PS50979">
    <property type="entry name" value="BC"/>
    <property type="match status" value="1"/>
</dbReference>
<evidence type="ECO:0000259" key="8">
    <source>
        <dbReference type="PROSITE" id="PS50975"/>
    </source>
</evidence>
<evidence type="ECO:0000256" key="2">
    <source>
        <dbReference type="ARBA" id="ARBA00022598"/>
    </source>
</evidence>
<evidence type="ECO:0000259" key="9">
    <source>
        <dbReference type="PROSITE" id="PS50979"/>
    </source>
</evidence>
<sequence>MTNPPFEKILIANRGEIAVRIIRACRELGVRTVAVYSDADAHARHVFLADEAVHIGAAPATDSYLRGERIIEAALQTGAQAIHPGYGFLSENADFAEAVNAAGLVFIGPPPDAIRAMGSKTAARETMQRAGVPVVPGYQGGGAFEDYAAAAERIGYPILVKAAAGGGGKGMRIVEHPNTLRDAIEAAQREAQKAFGDGRVYLEKYVREPHHVEVQVLADTHGTVLHLCERECSVQRRHQKIIEESPSPLLDEALRERMGAAAVAAARAVGYVNAGTVEFLVDADRNFYFLEMNTRLQVEHPVTELVVGLDLVKWQLRIAAGERLPFTQSDIRQHGHAIECRIYAEDPANGFLPATGTILKAVEPSTPWVRVDTGVGTGDTITHYYDPMIAKLIVWGETRTDAIARMEQALRDYTLLGITHNIPFLLDVLHHPDFQHGRVTTDWVEKTMLPWTQTCPPINDDVLIAAVLADFLEQASPVSGASTAADPTGDPYSPWNIADRFGR</sequence>
<dbReference type="PROSITE" id="PS00867">
    <property type="entry name" value="CPSASE_2"/>
    <property type="match status" value="1"/>
</dbReference>
<dbReference type="PROSITE" id="PS50975">
    <property type="entry name" value="ATP_GRASP"/>
    <property type="match status" value="1"/>
</dbReference>
<dbReference type="InterPro" id="IPR005479">
    <property type="entry name" value="CPAse_ATP-bd"/>
</dbReference>
<dbReference type="SUPFAM" id="SSF56059">
    <property type="entry name" value="Glutathione synthetase ATP-binding domain-like"/>
    <property type="match status" value="1"/>
</dbReference>
<dbReference type="Pfam" id="PF00289">
    <property type="entry name" value="Biotin_carb_N"/>
    <property type="match status" value="1"/>
</dbReference>
<evidence type="ECO:0000256" key="1">
    <source>
        <dbReference type="ARBA" id="ARBA00013263"/>
    </source>
</evidence>
<evidence type="ECO:0000256" key="4">
    <source>
        <dbReference type="ARBA" id="ARBA00022840"/>
    </source>
</evidence>
<dbReference type="RefSeq" id="WP_054492339.1">
    <property type="nucleotide sequence ID" value="NZ_BBZA01000055.1"/>
</dbReference>
<dbReference type="InterPro" id="IPR004549">
    <property type="entry name" value="Acetyl_CoA_COase_biotin_COase"/>
</dbReference>
<evidence type="ECO:0000256" key="6">
    <source>
        <dbReference type="ARBA" id="ARBA00023267"/>
    </source>
</evidence>
<dbReference type="FunFam" id="3.30.470.20:FF:000028">
    <property type="entry name" value="Methylcrotonoyl-CoA carboxylase subunit alpha, mitochondrial"/>
    <property type="match status" value="1"/>
</dbReference>
<keyword evidence="4 7" id="KW-0067">ATP-binding</keyword>
<keyword evidence="3 7" id="KW-0547">Nucleotide-binding</keyword>
<gene>
    <name evidence="10" type="ORF">ARMA_0831</name>
</gene>
<dbReference type="PROSITE" id="PS00866">
    <property type="entry name" value="CPSASE_1"/>
    <property type="match status" value="1"/>
</dbReference>
<dbReference type="Gene3D" id="3.30.470.20">
    <property type="entry name" value="ATP-grasp fold, B domain"/>
    <property type="match status" value="1"/>
</dbReference>
<feature type="domain" description="Biotin carboxylation" evidence="9">
    <location>
        <begin position="5"/>
        <end position="449"/>
    </location>
</feature>
<dbReference type="GO" id="GO:2001295">
    <property type="term" value="P:malonyl-CoA biosynthetic process"/>
    <property type="evidence" value="ECO:0007669"/>
    <property type="project" value="UniProtKB-UniPathway"/>
</dbReference>
<feature type="domain" description="ATP-grasp" evidence="8">
    <location>
        <begin position="124"/>
        <end position="320"/>
    </location>
</feature>
<keyword evidence="5" id="KW-0460">Magnesium</keyword>
<dbReference type="FunCoup" id="A0A0N0RFD7">
    <property type="interactions" value="268"/>
</dbReference>
<keyword evidence="2 10" id="KW-0436">Ligase</keyword>
<dbReference type="AlphaFoldDB" id="A0A0N0RFD7"/>
<dbReference type="InterPro" id="IPR016185">
    <property type="entry name" value="PreATP-grasp_dom_sf"/>
</dbReference>
<reference evidence="10 11" key="1">
    <citation type="journal article" date="2015" name="Genome Announc.">
        <title>Draft Genome Sequence of a Heterotrophic Facultative Anaerobic Thermophilic Bacterium, Ardenticatena maritima Strain 110ST.</title>
        <authorList>
            <person name="Kawaichi S."/>
            <person name="Yoshida T."/>
            <person name="Sako Y."/>
            <person name="Nakamura R."/>
        </authorList>
    </citation>
    <scope>NUCLEOTIDE SEQUENCE [LARGE SCALE GENOMIC DNA]</scope>
    <source>
        <strain evidence="10 11">110S</strain>
    </source>
</reference>
<keyword evidence="6" id="KW-0092">Biotin</keyword>
<dbReference type="InterPro" id="IPR005482">
    <property type="entry name" value="Biotin_COase_C"/>
</dbReference>
<evidence type="ECO:0000313" key="11">
    <source>
        <dbReference type="Proteomes" id="UP000037784"/>
    </source>
</evidence>
<accession>A0A0N0RFD7</accession>
<dbReference type="InterPro" id="IPR050856">
    <property type="entry name" value="Biotin_carboxylase_complex"/>
</dbReference>
<dbReference type="PANTHER" id="PTHR18866">
    <property type="entry name" value="CARBOXYLASE:PYRUVATE/ACETYL-COA/PROPIONYL-COA CARBOXYLASE"/>
    <property type="match status" value="1"/>
</dbReference>
<dbReference type="UniPathway" id="UPA00655">
    <property type="reaction ID" value="UER00711"/>
</dbReference>
<dbReference type="EC" id="6.3.4.14" evidence="1"/>
<dbReference type="SUPFAM" id="SSF51246">
    <property type="entry name" value="Rudiment single hybrid motif"/>
    <property type="match status" value="1"/>
</dbReference>
<dbReference type="GO" id="GO:0004075">
    <property type="term" value="F:biotin carboxylase activity"/>
    <property type="evidence" value="ECO:0007669"/>
    <property type="project" value="UniProtKB-EC"/>
</dbReference>
<evidence type="ECO:0000256" key="3">
    <source>
        <dbReference type="ARBA" id="ARBA00022741"/>
    </source>
</evidence>
<dbReference type="Pfam" id="PF02785">
    <property type="entry name" value="Biotin_carb_C"/>
    <property type="match status" value="1"/>
</dbReference>
<dbReference type="EMBL" id="BBZA01000055">
    <property type="protein sequence ID" value="GAP62408.1"/>
    <property type="molecule type" value="Genomic_DNA"/>
</dbReference>
<evidence type="ECO:0000256" key="5">
    <source>
        <dbReference type="ARBA" id="ARBA00022842"/>
    </source>
</evidence>
<dbReference type="SUPFAM" id="SSF52440">
    <property type="entry name" value="PreATP-grasp domain"/>
    <property type="match status" value="1"/>
</dbReference>
<comment type="caution">
    <text evidence="10">The sequence shown here is derived from an EMBL/GenBank/DDBJ whole genome shotgun (WGS) entry which is preliminary data.</text>
</comment>
<dbReference type="InterPro" id="IPR011761">
    <property type="entry name" value="ATP-grasp"/>
</dbReference>
<evidence type="ECO:0000313" key="10">
    <source>
        <dbReference type="EMBL" id="GAP62408.1"/>
    </source>
</evidence>
<name>A0A0N0RFD7_9CHLR</name>
<dbReference type="GO" id="GO:0005524">
    <property type="term" value="F:ATP binding"/>
    <property type="evidence" value="ECO:0007669"/>
    <property type="project" value="UniProtKB-UniRule"/>
</dbReference>
<dbReference type="FunFam" id="3.30.1490.20:FF:000003">
    <property type="entry name" value="acetyl-CoA carboxylase isoform X1"/>
    <property type="match status" value="1"/>
</dbReference>
<dbReference type="InterPro" id="IPR005481">
    <property type="entry name" value="BC-like_N"/>
</dbReference>
<dbReference type="Pfam" id="PF02786">
    <property type="entry name" value="CPSase_L_D2"/>
    <property type="match status" value="1"/>
</dbReference>
<evidence type="ECO:0000256" key="7">
    <source>
        <dbReference type="PROSITE-ProRule" id="PRU00409"/>
    </source>
</evidence>
<proteinExistence type="predicted"/>
<dbReference type="PANTHER" id="PTHR18866:SF33">
    <property type="entry name" value="METHYLCROTONOYL-COA CARBOXYLASE SUBUNIT ALPHA, MITOCHONDRIAL-RELATED"/>
    <property type="match status" value="1"/>
</dbReference>
<organism evidence="10 11">
    <name type="scientific">Ardenticatena maritima</name>
    <dbReference type="NCBI Taxonomy" id="872965"/>
    <lineage>
        <taxon>Bacteria</taxon>
        <taxon>Bacillati</taxon>
        <taxon>Chloroflexota</taxon>
        <taxon>Ardenticatenia</taxon>
        <taxon>Ardenticatenales</taxon>
        <taxon>Ardenticatenaceae</taxon>
        <taxon>Ardenticatena</taxon>
    </lineage>
</organism>